<dbReference type="PANTHER" id="PTHR12649:SF26">
    <property type="entry name" value="AMINOACYL-TRNA HYDROLASE"/>
    <property type="match status" value="1"/>
</dbReference>
<evidence type="ECO:0000313" key="5">
    <source>
        <dbReference type="EMBL" id="SPP75934.1"/>
    </source>
</evidence>
<evidence type="ECO:0000256" key="3">
    <source>
        <dbReference type="ARBA" id="ARBA00038050"/>
    </source>
</evidence>
<comment type="similarity">
    <text evidence="3">Belongs to the PTH2 family.</text>
</comment>
<organism evidence="5 6">
    <name type="scientific">Drosophila guanche</name>
    <name type="common">Fruit fly</name>
    <dbReference type="NCBI Taxonomy" id="7266"/>
    <lineage>
        <taxon>Eukaryota</taxon>
        <taxon>Metazoa</taxon>
        <taxon>Ecdysozoa</taxon>
        <taxon>Arthropoda</taxon>
        <taxon>Hexapoda</taxon>
        <taxon>Insecta</taxon>
        <taxon>Pterygota</taxon>
        <taxon>Neoptera</taxon>
        <taxon>Endopterygota</taxon>
        <taxon>Diptera</taxon>
        <taxon>Brachycera</taxon>
        <taxon>Muscomorpha</taxon>
        <taxon>Ephydroidea</taxon>
        <taxon>Drosophilidae</taxon>
        <taxon>Drosophila</taxon>
        <taxon>Sophophora</taxon>
    </lineage>
</organism>
<keyword evidence="2 5" id="KW-0378">Hydrolase</keyword>
<evidence type="ECO:0000313" key="6">
    <source>
        <dbReference type="Proteomes" id="UP000268350"/>
    </source>
</evidence>
<dbReference type="CDD" id="cd02430">
    <property type="entry name" value="PTH2"/>
    <property type="match status" value="1"/>
</dbReference>
<accession>A0A3B0J312</accession>
<protein>
    <recommendedName>
        <fullName evidence="1">peptidyl-tRNA hydrolase</fullName>
        <ecNumber evidence="1">3.1.1.29</ecNumber>
    </recommendedName>
</protein>
<dbReference type="SUPFAM" id="SSF102462">
    <property type="entry name" value="Peptidyl-tRNA hydrolase II"/>
    <property type="match status" value="1"/>
</dbReference>
<comment type="catalytic activity">
    <reaction evidence="4">
        <text>an N-acyl-L-alpha-aminoacyl-tRNA + H2O = an N-acyl-L-amino acid + a tRNA + H(+)</text>
        <dbReference type="Rhea" id="RHEA:54448"/>
        <dbReference type="Rhea" id="RHEA-COMP:10123"/>
        <dbReference type="Rhea" id="RHEA-COMP:13883"/>
        <dbReference type="ChEBI" id="CHEBI:15377"/>
        <dbReference type="ChEBI" id="CHEBI:15378"/>
        <dbReference type="ChEBI" id="CHEBI:59874"/>
        <dbReference type="ChEBI" id="CHEBI:78442"/>
        <dbReference type="ChEBI" id="CHEBI:138191"/>
        <dbReference type="EC" id="3.1.1.29"/>
    </reaction>
</comment>
<dbReference type="InterPro" id="IPR002833">
    <property type="entry name" value="PTH2"/>
</dbReference>
<evidence type="ECO:0000256" key="1">
    <source>
        <dbReference type="ARBA" id="ARBA00013260"/>
    </source>
</evidence>
<dbReference type="GO" id="GO:0004045">
    <property type="term" value="F:peptidyl-tRNA hydrolase activity"/>
    <property type="evidence" value="ECO:0007669"/>
    <property type="project" value="UniProtKB-EC"/>
</dbReference>
<dbReference type="NCBIfam" id="TIGR00283">
    <property type="entry name" value="arch_pth2"/>
    <property type="match status" value="1"/>
</dbReference>
<dbReference type="PANTHER" id="PTHR12649">
    <property type="entry name" value="PEPTIDYL-TRNA HYDROLASE 2"/>
    <property type="match status" value="1"/>
</dbReference>
<dbReference type="GO" id="GO:0005829">
    <property type="term" value="C:cytosol"/>
    <property type="evidence" value="ECO:0007669"/>
    <property type="project" value="TreeGrafter"/>
</dbReference>
<dbReference type="EC" id="3.1.1.29" evidence="1"/>
<dbReference type="OMA" id="CRQTLNN"/>
<dbReference type="EMBL" id="OUUW01000001">
    <property type="protein sequence ID" value="SPP75934.1"/>
    <property type="molecule type" value="Genomic_DNA"/>
</dbReference>
<gene>
    <name evidence="5" type="ORF">DGUA_6G003832</name>
</gene>
<keyword evidence="6" id="KW-1185">Reference proteome</keyword>
<name>A0A3B0J312_DROGU</name>
<dbReference type="Proteomes" id="UP000268350">
    <property type="component" value="Unassembled WGS sequence"/>
</dbReference>
<dbReference type="Pfam" id="PF01981">
    <property type="entry name" value="PTH2"/>
    <property type="match status" value="1"/>
</dbReference>
<proteinExistence type="inferred from homology"/>
<dbReference type="FunFam" id="3.40.1490.10:FF:000001">
    <property type="entry name" value="Peptidyl-tRNA hydrolase 2"/>
    <property type="match status" value="1"/>
</dbReference>
<dbReference type="Gene3D" id="3.40.1490.10">
    <property type="entry name" value="Bit1"/>
    <property type="match status" value="1"/>
</dbReference>
<sequence length="139" mass="14904">MPTSSSILQKIIGTRIAFTKTTKLALVVRSDLKMSKGKTASQCAHAAVMCYQNAAQGSAEQSATLQRWCRMGQPKVVLRVESFEQLNNLERQAQKANVVSALVRDAGRTQIDPGTATVLGLGPASGAELDKLIAHLKLL</sequence>
<dbReference type="OrthoDB" id="1733656at2759"/>
<dbReference type="NCBIfam" id="NF003314">
    <property type="entry name" value="PRK04322.1"/>
    <property type="match status" value="1"/>
</dbReference>
<dbReference type="AlphaFoldDB" id="A0A3B0J312"/>
<dbReference type="STRING" id="7266.A0A3B0J312"/>
<evidence type="ECO:0000256" key="4">
    <source>
        <dbReference type="ARBA" id="ARBA00048707"/>
    </source>
</evidence>
<evidence type="ECO:0000256" key="2">
    <source>
        <dbReference type="ARBA" id="ARBA00022801"/>
    </source>
</evidence>
<reference evidence="6" key="1">
    <citation type="submission" date="2018-01" db="EMBL/GenBank/DDBJ databases">
        <authorList>
            <person name="Alioto T."/>
            <person name="Alioto T."/>
        </authorList>
    </citation>
    <scope>NUCLEOTIDE SEQUENCE [LARGE SCALE GENOMIC DNA]</scope>
</reference>
<dbReference type="InterPro" id="IPR023476">
    <property type="entry name" value="Pep_tRNA_hydro_II_dom_sf"/>
</dbReference>